<dbReference type="OrthoDB" id="1934079at2759"/>
<dbReference type="Proteomes" id="UP001151287">
    <property type="component" value="Unassembled WGS sequence"/>
</dbReference>
<dbReference type="PANTHER" id="PTHR33429">
    <property type="entry name" value="OS02G0708000 PROTEIN-RELATED"/>
    <property type="match status" value="1"/>
</dbReference>
<evidence type="ECO:0000256" key="1">
    <source>
        <dbReference type="SAM" id="MobiDB-lite"/>
    </source>
</evidence>
<reference evidence="3" key="1">
    <citation type="journal article" date="2022" name="Cell">
        <title>Repeat-based holocentromeres influence genome architecture and karyotype evolution.</title>
        <authorList>
            <person name="Hofstatter P.G."/>
            <person name="Thangavel G."/>
            <person name="Lux T."/>
            <person name="Neumann P."/>
            <person name="Vondrak T."/>
            <person name="Novak P."/>
            <person name="Zhang M."/>
            <person name="Costa L."/>
            <person name="Castellani M."/>
            <person name="Scott A."/>
            <person name="Toegelov H."/>
            <person name="Fuchs J."/>
            <person name="Mata-Sucre Y."/>
            <person name="Dias Y."/>
            <person name="Vanzela A.L.L."/>
            <person name="Huettel B."/>
            <person name="Almeida C.C.S."/>
            <person name="Simkova H."/>
            <person name="Souza G."/>
            <person name="Pedrosa-Harand A."/>
            <person name="Macas J."/>
            <person name="Mayer K.F.X."/>
            <person name="Houben A."/>
            <person name="Marques A."/>
        </authorList>
    </citation>
    <scope>NUCLEOTIDE SEQUENCE</scope>
    <source>
        <strain evidence="3">RhyBre1mFocal</strain>
    </source>
</reference>
<dbReference type="AlphaFoldDB" id="A0A9Q0CP13"/>
<keyword evidence="2" id="KW-0472">Membrane</keyword>
<keyword evidence="2" id="KW-0812">Transmembrane</keyword>
<sequence>MHTITLILLRRSLEEGTTTIVQSTQQPANGAHSTRRSLETLVVILAAITIMVVIAGICARVCGGRHLAGSSDHDIEGWIERNCRSCLDGGVPPPRSTAAEVPKSNEVRK</sequence>
<name>A0A9Q0CP13_9POAL</name>
<dbReference type="EMBL" id="JAMQYH010000002">
    <property type="protein sequence ID" value="KAJ1697411.1"/>
    <property type="molecule type" value="Genomic_DNA"/>
</dbReference>
<comment type="caution">
    <text evidence="3">The sequence shown here is derived from an EMBL/GenBank/DDBJ whole genome shotgun (WGS) entry which is preliminary data.</text>
</comment>
<keyword evidence="2" id="KW-1133">Transmembrane helix</keyword>
<gene>
    <name evidence="3" type="ORF">LUZ63_005923</name>
</gene>
<evidence type="ECO:0000313" key="4">
    <source>
        <dbReference type="Proteomes" id="UP001151287"/>
    </source>
</evidence>
<organism evidence="3 4">
    <name type="scientific">Rhynchospora breviuscula</name>
    <dbReference type="NCBI Taxonomy" id="2022672"/>
    <lineage>
        <taxon>Eukaryota</taxon>
        <taxon>Viridiplantae</taxon>
        <taxon>Streptophyta</taxon>
        <taxon>Embryophyta</taxon>
        <taxon>Tracheophyta</taxon>
        <taxon>Spermatophyta</taxon>
        <taxon>Magnoliopsida</taxon>
        <taxon>Liliopsida</taxon>
        <taxon>Poales</taxon>
        <taxon>Cyperaceae</taxon>
        <taxon>Cyperoideae</taxon>
        <taxon>Rhynchosporeae</taxon>
        <taxon>Rhynchospora</taxon>
    </lineage>
</organism>
<evidence type="ECO:0000256" key="2">
    <source>
        <dbReference type="SAM" id="Phobius"/>
    </source>
</evidence>
<feature type="transmembrane region" description="Helical" evidence="2">
    <location>
        <begin position="41"/>
        <end position="62"/>
    </location>
</feature>
<evidence type="ECO:0000313" key="3">
    <source>
        <dbReference type="EMBL" id="KAJ1697411.1"/>
    </source>
</evidence>
<dbReference type="PANTHER" id="PTHR33429:SF19">
    <property type="entry name" value="FISSION REGULATOR-LIKE PROTEIN"/>
    <property type="match status" value="1"/>
</dbReference>
<accession>A0A9Q0CP13</accession>
<feature type="region of interest" description="Disordered" evidence="1">
    <location>
        <begin position="90"/>
        <end position="109"/>
    </location>
</feature>
<keyword evidence="4" id="KW-1185">Reference proteome</keyword>
<proteinExistence type="predicted"/>
<protein>
    <submittedName>
        <fullName evidence="3">Uncharacterized protein</fullName>
    </submittedName>
</protein>